<dbReference type="AlphaFoldDB" id="A0A501W6S0"/>
<protein>
    <submittedName>
        <fullName evidence="2">DUF2911 domain-containing protein</fullName>
    </submittedName>
</protein>
<organism evidence="2 3">
    <name type="scientific">Pontibacter mangrovi</name>
    <dbReference type="NCBI Taxonomy" id="2589816"/>
    <lineage>
        <taxon>Bacteria</taxon>
        <taxon>Pseudomonadati</taxon>
        <taxon>Bacteroidota</taxon>
        <taxon>Cytophagia</taxon>
        <taxon>Cytophagales</taxon>
        <taxon>Hymenobacteraceae</taxon>
        <taxon>Pontibacter</taxon>
    </lineage>
</organism>
<dbReference type="OrthoDB" id="195456at2"/>
<proteinExistence type="predicted"/>
<dbReference type="Proteomes" id="UP000316727">
    <property type="component" value="Unassembled WGS sequence"/>
</dbReference>
<comment type="caution">
    <text evidence="2">The sequence shown here is derived from an EMBL/GenBank/DDBJ whole genome shotgun (WGS) entry which is preliminary data.</text>
</comment>
<feature type="chain" id="PRO_5021277135" evidence="1">
    <location>
        <begin position="25"/>
        <end position="171"/>
    </location>
</feature>
<accession>A0A501W6S0</accession>
<keyword evidence="1" id="KW-0732">Signal</keyword>
<feature type="signal peptide" evidence="1">
    <location>
        <begin position="1"/>
        <end position="24"/>
    </location>
</feature>
<gene>
    <name evidence="2" type="ORF">FJM65_04365</name>
</gene>
<dbReference type="RefSeq" id="WP_140619843.1">
    <property type="nucleotide sequence ID" value="NZ_VFRQ01000002.1"/>
</dbReference>
<dbReference type="EMBL" id="VFRQ01000002">
    <property type="protein sequence ID" value="TPE45279.1"/>
    <property type="molecule type" value="Genomic_DNA"/>
</dbReference>
<dbReference type="Pfam" id="PF11138">
    <property type="entry name" value="DUF2911"/>
    <property type="match status" value="1"/>
</dbReference>
<reference evidence="2 3" key="1">
    <citation type="submission" date="2019-06" db="EMBL/GenBank/DDBJ databases">
        <title>A novel bacterium of genus Pontibacter, isolated from marine sediment.</title>
        <authorList>
            <person name="Huang H."/>
            <person name="Mo K."/>
            <person name="Hu Y."/>
        </authorList>
    </citation>
    <scope>NUCLEOTIDE SEQUENCE [LARGE SCALE GENOMIC DNA]</scope>
    <source>
        <strain evidence="2 3">HB172049</strain>
    </source>
</reference>
<evidence type="ECO:0000313" key="3">
    <source>
        <dbReference type="Proteomes" id="UP000316727"/>
    </source>
</evidence>
<evidence type="ECO:0000313" key="2">
    <source>
        <dbReference type="EMBL" id="TPE45279.1"/>
    </source>
</evidence>
<sequence length="171" mass="18834">MKKSNFVSLCVMLFGILLSVGAYAQETKASPAATATGKIGEATVTVNYSSPGVKGRTIWGELVPYGEVWRAGANEATTVMFDKDVLVEGEALPAGTYSFYAIPGEKEWTVIFNKVTKQWGTEYDESQDALRVQVTPRESAQMNERLKYEVKDDELVLGWENLEVPISVQAQ</sequence>
<evidence type="ECO:0000256" key="1">
    <source>
        <dbReference type="SAM" id="SignalP"/>
    </source>
</evidence>
<name>A0A501W6S0_9BACT</name>
<keyword evidence="3" id="KW-1185">Reference proteome</keyword>
<dbReference type="InterPro" id="IPR021314">
    <property type="entry name" value="DUF2911"/>
</dbReference>